<sequence length="243" mass="28137">MSLEREYAVQKLHGTLTKLRCRRRQQDFVLNEAQHAYMQATAAGAALAGMGTSAIGLIQSSANSEEEADWVEFELDGKQIEGWLWKMPMKDGDEVEVVAEPRSHDHYFAYSVRRMKDDVVAVYPHATRGRSALYRWLMKIMLITWLSCNGLVTVLMFRDHTGVDFSTHVIVMAAAWTFALLVFWILFYRAYLKMKHFARLAEVIFSCYGWNDIRKINLVRSSKLVRPKNPDPEYGIHYFGYRP</sequence>
<dbReference type="NCBIfam" id="NF041560">
    <property type="entry name" value="T6SS_Burk_ExIF"/>
    <property type="match status" value="1"/>
</dbReference>
<name>A0A6P2J0P4_BURL3</name>
<protein>
    <submittedName>
        <fullName evidence="2">Uncharacterized protein</fullName>
    </submittedName>
</protein>
<organism evidence="2 3">
    <name type="scientific">Burkholderia lata (strain ATCC 17760 / DSM 23089 / LMG 22485 / NCIMB 9086 / R18194 / 383)</name>
    <dbReference type="NCBI Taxonomy" id="482957"/>
    <lineage>
        <taxon>Bacteria</taxon>
        <taxon>Pseudomonadati</taxon>
        <taxon>Pseudomonadota</taxon>
        <taxon>Betaproteobacteria</taxon>
        <taxon>Burkholderiales</taxon>
        <taxon>Burkholderiaceae</taxon>
        <taxon>Burkholderia</taxon>
        <taxon>Burkholderia cepacia complex</taxon>
    </lineage>
</organism>
<dbReference type="Proteomes" id="UP000494174">
    <property type="component" value="Unassembled WGS sequence"/>
</dbReference>
<proteinExistence type="predicted"/>
<dbReference type="InterPro" id="IPR048130">
    <property type="entry name" value="T6SS_ExIF-like"/>
</dbReference>
<keyword evidence="1" id="KW-0472">Membrane</keyword>
<reference evidence="2 3" key="1">
    <citation type="submission" date="2019-09" db="EMBL/GenBank/DDBJ databases">
        <authorList>
            <person name="Depoorter E."/>
        </authorList>
    </citation>
    <scope>NUCLEOTIDE SEQUENCE [LARGE SCALE GENOMIC DNA]</scope>
    <source>
        <strain evidence="2">R-15945</strain>
    </source>
</reference>
<feature type="transmembrane region" description="Helical" evidence="1">
    <location>
        <begin position="136"/>
        <end position="157"/>
    </location>
</feature>
<feature type="transmembrane region" description="Helical" evidence="1">
    <location>
        <begin position="169"/>
        <end position="191"/>
    </location>
</feature>
<dbReference type="EMBL" id="CABVPU010000004">
    <property type="protein sequence ID" value="VWB35724.1"/>
    <property type="molecule type" value="Genomic_DNA"/>
</dbReference>
<keyword evidence="1" id="KW-0812">Transmembrane</keyword>
<keyword evidence="1" id="KW-1133">Transmembrane helix</keyword>
<gene>
    <name evidence="2" type="ORF">BLA15945_01598</name>
</gene>
<evidence type="ECO:0000313" key="2">
    <source>
        <dbReference type="EMBL" id="VWB35724.1"/>
    </source>
</evidence>
<evidence type="ECO:0000256" key="1">
    <source>
        <dbReference type="SAM" id="Phobius"/>
    </source>
</evidence>
<dbReference type="AlphaFoldDB" id="A0A6P2J0P4"/>
<accession>A0A6P2J0P4</accession>
<evidence type="ECO:0000313" key="3">
    <source>
        <dbReference type="Proteomes" id="UP000494174"/>
    </source>
</evidence>